<gene>
    <name evidence="1" type="ORF">DX116_04940</name>
</gene>
<reference evidence="1 2" key="1">
    <citation type="submission" date="2018-08" db="EMBL/GenBank/DDBJ databases">
        <title>Aeromicrobium sp. M2KJ-4, whole genome shotgun sequence.</title>
        <authorList>
            <person name="Tuo L."/>
        </authorList>
    </citation>
    <scope>NUCLEOTIDE SEQUENCE [LARGE SCALE GENOMIC DNA]</scope>
    <source>
        <strain evidence="1 2">M2KJ-4</strain>
    </source>
</reference>
<protein>
    <submittedName>
        <fullName evidence="1">Uncharacterized protein</fullName>
    </submittedName>
</protein>
<comment type="caution">
    <text evidence="1">The sequence shown here is derived from an EMBL/GenBank/DDBJ whole genome shotgun (WGS) entry which is preliminary data.</text>
</comment>
<evidence type="ECO:0000313" key="1">
    <source>
        <dbReference type="EMBL" id="REK72941.1"/>
    </source>
</evidence>
<dbReference type="Proteomes" id="UP000265581">
    <property type="component" value="Unassembled WGS sequence"/>
</dbReference>
<dbReference type="AlphaFoldDB" id="A0A371PAL3"/>
<sequence length="163" mass="16975">MTTDLHLAGPTVTLFGDRDALGAAISDELGRRGCSTHSVTTPMGWLASVTHAIVRLDTRAGEQALSDLTSREMPATHVVAVCATSDDELAAARLDHLCRQCGDSHDVSMIWHAPFGLPTGSLDGAMVRASELASSIADHIGSQDAAPAFSSSTFAPSRPPSAH</sequence>
<organism evidence="1 2">
    <name type="scientific">Aeromicrobium endophyticum</name>
    <dbReference type="NCBI Taxonomy" id="2292704"/>
    <lineage>
        <taxon>Bacteria</taxon>
        <taxon>Bacillati</taxon>
        <taxon>Actinomycetota</taxon>
        <taxon>Actinomycetes</taxon>
        <taxon>Propionibacteriales</taxon>
        <taxon>Nocardioidaceae</taxon>
        <taxon>Aeromicrobium</taxon>
    </lineage>
</organism>
<evidence type="ECO:0000313" key="2">
    <source>
        <dbReference type="Proteomes" id="UP000265581"/>
    </source>
</evidence>
<dbReference type="RefSeq" id="WP_119703055.1">
    <property type="nucleotide sequence ID" value="NZ_JBHSOI010000001.1"/>
</dbReference>
<keyword evidence="2" id="KW-1185">Reference proteome</keyword>
<name>A0A371PAL3_9ACTN</name>
<dbReference type="EMBL" id="QUBR01000001">
    <property type="protein sequence ID" value="REK72941.1"/>
    <property type="molecule type" value="Genomic_DNA"/>
</dbReference>
<proteinExistence type="predicted"/>
<dbReference type="OrthoDB" id="3746977at2"/>
<accession>A0A371PAL3</accession>